<reference evidence="1 2" key="1">
    <citation type="submission" date="2023-11" db="EMBL/GenBank/DDBJ databases">
        <title>Dfirmibasis_genome.</title>
        <authorList>
            <person name="Edelbroek B."/>
            <person name="Kjellin J."/>
            <person name="Jerlstrom-Hultqvist J."/>
            <person name="Soderbom F."/>
        </authorList>
    </citation>
    <scope>NUCLEOTIDE SEQUENCE [LARGE SCALE GENOMIC DNA]</scope>
    <source>
        <strain evidence="1 2">TNS-C-14</strain>
    </source>
</reference>
<protein>
    <submittedName>
        <fullName evidence="1">Uncharacterized protein</fullName>
    </submittedName>
</protein>
<evidence type="ECO:0000313" key="1">
    <source>
        <dbReference type="EMBL" id="KAK5583255.1"/>
    </source>
</evidence>
<dbReference type="Gene3D" id="3.20.20.80">
    <property type="entry name" value="Glycosidases"/>
    <property type="match status" value="2"/>
</dbReference>
<organism evidence="1 2">
    <name type="scientific">Dictyostelium firmibasis</name>
    <dbReference type="NCBI Taxonomy" id="79012"/>
    <lineage>
        <taxon>Eukaryota</taxon>
        <taxon>Amoebozoa</taxon>
        <taxon>Evosea</taxon>
        <taxon>Eumycetozoa</taxon>
        <taxon>Dictyostelia</taxon>
        <taxon>Dictyosteliales</taxon>
        <taxon>Dictyosteliaceae</taxon>
        <taxon>Dictyostelium</taxon>
    </lineage>
</organism>
<dbReference type="Proteomes" id="UP001344447">
    <property type="component" value="Unassembled WGS sequence"/>
</dbReference>
<accession>A0AAN7U8F2</accession>
<name>A0AAN7U8F2_9MYCE</name>
<comment type="caution">
    <text evidence="1">The sequence shown here is derived from an EMBL/GenBank/DDBJ whole genome shotgun (WGS) entry which is preliminary data.</text>
</comment>
<gene>
    <name evidence="1" type="ORF">RB653_004846</name>
</gene>
<dbReference type="PANTHER" id="PTHR42976:SF1">
    <property type="entry name" value="GH18 DOMAIN-CONTAINING PROTEIN-RELATED"/>
    <property type="match status" value="1"/>
</dbReference>
<evidence type="ECO:0000313" key="2">
    <source>
        <dbReference type="Proteomes" id="UP001344447"/>
    </source>
</evidence>
<dbReference type="PANTHER" id="PTHR42976">
    <property type="entry name" value="BIFUNCTIONAL CHITINASE/LYSOZYME-RELATED"/>
    <property type="match status" value="1"/>
</dbReference>
<proteinExistence type="predicted"/>
<sequence length="225" mass="25584">MDDRFLSIYNKFKQHGRPNSVYTKQIFKNDIKGVILSRLTLSSGGKPCWGGHDQIEMNWALPLSKVIKDSGKRVGVSFGGIGESIQDLSICLTIEQLEKIYIQVIDMYEIDHLDILTSITLPASTHGLNPTGMSIIIKAKDNQLDNIIINLITMGFYDDNWKNNMENDIFCVVKNLREQLNFLYPSLNDIQLYQRIAITPMIGKNHDTSILTVENAKNISFCKRE</sequence>
<dbReference type="AlphaFoldDB" id="A0AAN7U8F2"/>
<dbReference type="EMBL" id="JAVFKY010000001">
    <property type="protein sequence ID" value="KAK5583255.1"/>
    <property type="molecule type" value="Genomic_DNA"/>
</dbReference>
<dbReference type="InterPro" id="IPR052750">
    <property type="entry name" value="GH18_Chitinase"/>
</dbReference>
<keyword evidence="2" id="KW-1185">Reference proteome</keyword>